<dbReference type="AlphaFoldDB" id="F0F984"/>
<keyword evidence="3" id="KW-1185">Reference proteome</keyword>
<dbReference type="Proteomes" id="UP000005697">
    <property type="component" value="Unassembled WGS sequence"/>
</dbReference>
<feature type="compositionally biased region" description="Polar residues" evidence="1">
    <location>
        <begin position="15"/>
        <end position="31"/>
    </location>
</feature>
<dbReference type="STRING" id="888743.HMPREF9141_2151"/>
<reference evidence="2 3" key="1">
    <citation type="submission" date="2011-01" db="EMBL/GenBank/DDBJ databases">
        <authorList>
            <person name="Muzny D."/>
            <person name="Qin X."/>
            <person name="Deng J."/>
            <person name="Jiang H."/>
            <person name="Liu Y."/>
            <person name="Qu J."/>
            <person name="Song X.-Z."/>
            <person name="Zhang L."/>
            <person name="Thornton R."/>
            <person name="Coyle M."/>
            <person name="Francisco L."/>
            <person name="Jackson L."/>
            <person name="Javaid M."/>
            <person name="Korchina V."/>
            <person name="Kovar C."/>
            <person name="Mata R."/>
            <person name="Mathew T."/>
            <person name="Ngo R."/>
            <person name="Nguyen L."/>
            <person name="Nguyen N."/>
            <person name="Okwuonu G."/>
            <person name="Ongeri F."/>
            <person name="Pham C."/>
            <person name="Simmons D."/>
            <person name="Wilczek-Boney K."/>
            <person name="Hale W."/>
            <person name="Jakkamsetti A."/>
            <person name="Pham P."/>
            <person name="Ruth R."/>
            <person name="San Lucas F."/>
            <person name="Warren J."/>
            <person name="Zhang J."/>
            <person name="Zhao Z."/>
            <person name="Zhou C."/>
            <person name="Zhu D."/>
            <person name="Lee S."/>
            <person name="Bess C."/>
            <person name="Blankenburg K."/>
            <person name="Forbes L."/>
            <person name="Fu Q."/>
            <person name="Gubbala S."/>
            <person name="Hirani K."/>
            <person name="Jayaseelan J.C."/>
            <person name="Lara F."/>
            <person name="Munidasa M."/>
            <person name="Palculict T."/>
            <person name="Patil S."/>
            <person name="Pu L.-L."/>
            <person name="Saada N."/>
            <person name="Tang L."/>
            <person name="Weissenberger G."/>
            <person name="Zhu Y."/>
            <person name="Hemphill L."/>
            <person name="Shang Y."/>
            <person name="Youmans B."/>
            <person name="Ayvaz T."/>
            <person name="Ross M."/>
            <person name="Santibanez J."/>
            <person name="Aqrawi P."/>
            <person name="Gross S."/>
            <person name="Joshi V."/>
            <person name="Fowler G."/>
            <person name="Nazareth L."/>
            <person name="Reid J."/>
            <person name="Worley K."/>
            <person name="Petrosino J."/>
            <person name="Highlander S."/>
            <person name="Gibbs R."/>
        </authorList>
    </citation>
    <scope>NUCLEOTIDE SEQUENCE [LARGE SCALE GENOMIC DNA]</scope>
    <source>
        <strain evidence="2 3">DSM 16608</strain>
    </source>
</reference>
<organism evidence="2 3">
    <name type="scientific">Prevotella multiformis DSM 16608</name>
    <dbReference type="NCBI Taxonomy" id="888743"/>
    <lineage>
        <taxon>Bacteria</taxon>
        <taxon>Pseudomonadati</taxon>
        <taxon>Bacteroidota</taxon>
        <taxon>Bacteroidia</taxon>
        <taxon>Bacteroidales</taxon>
        <taxon>Prevotellaceae</taxon>
        <taxon>Prevotella</taxon>
    </lineage>
</organism>
<feature type="region of interest" description="Disordered" evidence="1">
    <location>
        <begin position="1"/>
        <end position="50"/>
    </location>
</feature>
<dbReference type="EMBL" id="AEWX01000029">
    <property type="protein sequence ID" value="EGC19258.1"/>
    <property type="molecule type" value="Genomic_DNA"/>
</dbReference>
<sequence>MQTYRPTDSEDGSVPSCSSRCREATSLQEPSSGKCIKEADDVLRPEENRF</sequence>
<protein>
    <submittedName>
        <fullName evidence="2">Uncharacterized protein</fullName>
    </submittedName>
</protein>
<accession>F0F984</accession>
<evidence type="ECO:0000313" key="2">
    <source>
        <dbReference type="EMBL" id="EGC19258.1"/>
    </source>
</evidence>
<dbReference type="HOGENOM" id="CLU_3121222_0_0_10"/>
<comment type="caution">
    <text evidence="2">The sequence shown here is derived from an EMBL/GenBank/DDBJ whole genome shotgun (WGS) entry which is preliminary data.</text>
</comment>
<evidence type="ECO:0000313" key="3">
    <source>
        <dbReference type="Proteomes" id="UP000005697"/>
    </source>
</evidence>
<proteinExistence type="predicted"/>
<gene>
    <name evidence="2" type="ORF">HMPREF9141_2151</name>
</gene>
<name>F0F984_9BACT</name>
<evidence type="ECO:0000256" key="1">
    <source>
        <dbReference type="SAM" id="MobiDB-lite"/>
    </source>
</evidence>
<feature type="compositionally biased region" description="Basic and acidic residues" evidence="1">
    <location>
        <begin position="35"/>
        <end position="50"/>
    </location>
</feature>